<comment type="caution">
    <text evidence="3">The sequence shown here is derived from an EMBL/GenBank/DDBJ whole genome shotgun (WGS) entry which is preliminary data.</text>
</comment>
<proteinExistence type="predicted"/>
<name>A0A2T4D2L0_9GAMM</name>
<dbReference type="SUPFAM" id="SSF46565">
    <property type="entry name" value="Chaperone J-domain"/>
    <property type="match status" value="1"/>
</dbReference>
<sequence>MAKHHPDKLAAQGLPMEMRESAQAKAQEIQAAYELIKKELER</sequence>
<gene>
    <name evidence="3" type="ORF">C9927_04775</name>
</gene>
<dbReference type="Gene3D" id="1.10.287.110">
    <property type="entry name" value="DnaJ domain"/>
    <property type="match status" value="1"/>
</dbReference>
<evidence type="ECO:0000256" key="1">
    <source>
        <dbReference type="ARBA" id="ARBA00023186"/>
    </source>
</evidence>
<organism evidence="3 4">
    <name type="scientific">Pseudidiomarina aestuarii</name>
    <dbReference type="NCBI Taxonomy" id="624146"/>
    <lineage>
        <taxon>Bacteria</taxon>
        <taxon>Pseudomonadati</taxon>
        <taxon>Pseudomonadota</taxon>
        <taxon>Gammaproteobacteria</taxon>
        <taxon>Alteromonadales</taxon>
        <taxon>Idiomarinaceae</taxon>
        <taxon>Pseudidiomarina</taxon>
    </lineage>
</organism>
<dbReference type="Proteomes" id="UP000242087">
    <property type="component" value="Unassembled WGS sequence"/>
</dbReference>
<protein>
    <submittedName>
        <fullName evidence="3">Molecular chaperone DjlA</fullName>
    </submittedName>
</protein>
<keyword evidence="1" id="KW-0143">Chaperone</keyword>
<evidence type="ECO:0000313" key="3">
    <source>
        <dbReference type="EMBL" id="PTB88055.1"/>
    </source>
</evidence>
<reference evidence="3 4" key="1">
    <citation type="submission" date="2018-03" db="EMBL/GenBank/DDBJ databases">
        <title>Cross-interface Injection: A General Nanoliter Liquid Handling Method Applied to Single Cells Genome Amplification Automated Nanoliter Liquid Handling Applied to Single Cell Multiple Displacement Amplification.</title>
        <authorList>
            <person name="Yun J."/>
            <person name="Xu P."/>
            <person name="Xu J."/>
            <person name="Dai X."/>
            <person name="Wang Y."/>
            <person name="Zheng X."/>
            <person name="Cao C."/>
            <person name="Yi Q."/>
            <person name="Zhu Y."/>
            <person name="Wang L."/>
            <person name="Dong Z."/>
            <person name="Huang Y."/>
            <person name="Huang L."/>
            <person name="Du W."/>
        </authorList>
    </citation>
    <scope>NUCLEOTIDE SEQUENCE [LARGE SCALE GENOMIC DNA]</scope>
    <source>
        <strain evidence="3 4">A12-4</strain>
    </source>
</reference>
<dbReference type="AlphaFoldDB" id="A0A2T4D2L0"/>
<feature type="non-terminal residue" evidence="3">
    <location>
        <position position="1"/>
    </location>
</feature>
<dbReference type="EMBL" id="PYVF01000124">
    <property type="protein sequence ID" value="PTB88055.1"/>
    <property type="molecule type" value="Genomic_DNA"/>
</dbReference>
<accession>A0A2T4D2L0</accession>
<dbReference type="InterPro" id="IPR036869">
    <property type="entry name" value="J_dom_sf"/>
</dbReference>
<evidence type="ECO:0000313" key="4">
    <source>
        <dbReference type="Proteomes" id="UP000242087"/>
    </source>
</evidence>
<feature type="region of interest" description="Disordered" evidence="2">
    <location>
        <begin position="1"/>
        <end position="22"/>
    </location>
</feature>
<evidence type="ECO:0000256" key="2">
    <source>
        <dbReference type="SAM" id="MobiDB-lite"/>
    </source>
</evidence>